<accession>A0A449BL60</accession>
<dbReference type="CDD" id="cd10027">
    <property type="entry name" value="UDG-F1-like"/>
    <property type="match status" value="1"/>
</dbReference>
<evidence type="ECO:0000256" key="10">
    <source>
        <dbReference type="RuleBase" id="RU003780"/>
    </source>
</evidence>
<proteinExistence type="inferred from homology"/>
<keyword evidence="5 8" id="KW-0227">DNA damage</keyword>
<dbReference type="Pfam" id="PF03167">
    <property type="entry name" value="UDG"/>
    <property type="match status" value="1"/>
</dbReference>
<dbReference type="PANTHER" id="PTHR11264:SF0">
    <property type="entry name" value="URACIL-DNA GLYCOSYLASE"/>
    <property type="match status" value="1"/>
</dbReference>
<dbReference type="InterPro" id="IPR036895">
    <property type="entry name" value="Uracil-DNA_glycosylase-like_sf"/>
</dbReference>
<evidence type="ECO:0000256" key="9">
    <source>
        <dbReference type="PROSITE-ProRule" id="PRU10072"/>
    </source>
</evidence>
<dbReference type="NCBIfam" id="NF003589">
    <property type="entry name" value="PRK05254.1-2"/>
    <property type="match status" value="1"/>
</dbReference>
<keyword evidence="7 8" id="KW-0234">DNA repair</keyword>
<dbReference type="AlphaFoldDB" id="A0A449BL60"/>
<comment type="catalytic activity">
    <reaction evidence="1 8 10">
        <text>Hydrolyzes single-stranded DNA or mismatched double-stranded DNA and polynucleotides, releasing free uracil.</text>
        <dbReference type="EC" id="3.2.2.27"/>
    </reaction>
</comment>
<evidence type="ECO:0000256" key="2">
    <source>
        <dbReference type="ARBA" id="ARBA00002631"/>
    </source>
</evidence>
<dbReference type="RefSeq" id="WP_035369988.1">
    <property type="nucleotide sequence ID" value="NZ_LR215050.1"/>
</dbReference>
<feature type="active site" description="Proton acceptor" evidence="8 9">
    <location>
        <position position="59"/>
    </location>
</feature>
<dbReference type="SMART" id="SM00986">
    <property type="entry name" value="UDG"/>
    <property type="match status" value="1"/>
</dbReference>
<dbReference type="GO" id="GO:0004844">
    <property type="term" value="F:uracil DNA N-glycosylase activity"/>
    <property type="evidence" value="ECO:0007669"/>
    <property type="project" value="UniProtKB-UniRule"/>
</dbReference>
<keyword evidence="8" id="KW-0963">Cytoplasm</keyword>
<dbReference type="InterPro" id="IPR002043">
    <property type="entry name" value="UDG_fam1"/>
</dbReference>
<dbReference type="PANTHER" id="PTHR11264">
    <property type="entry name" value="URACIL-DNA GLYCOSYLASE"/>
    <property type="match status" value="1"/>
</dbReference>
<dbReference type="FunFam" id="3.40.470.10:FF:000001">
    <property type="entry name" value="Uracil-DNA glycosylase"/>
    <property type="match status" value="1"/>
</dbReference>
<comment type="similarity">
    <text evidence="3 8 10">Belongs to the uracil-DNA glycosylase (UDG) superfamily. UNG family.</text>
</comment>
<evidence type="ECO:0000256" key="5">
    <source>
        <dbReference type="ARBA" id="ARBA00022763"/>
    </source>
</evidence>
<dbReference type="NCBIfam" id="NF003592">
    <property type="entry name" value="PRK05254.1-5"/>
    <property type="match status" value="1"/>
</dbReference>
<dbReference type="HAMAP" id="MF_00148">
    <property type="entry name" value="UDG"/>
    <property type="match status" value="1"/>
</dbReference>
<name>A0A449BL60_9MOLU</name>
<dbReference type="STRING" id="1408416.GCA_000702765_01255"/>
<dbReference type="Gene3D" id="3.40.470.10">
    <property type="entry name" value="Uracil-DNA glycosylase-like domain"/>
    <property type="match status" value="1"/>
</dbReference>
<gene>
    <name evidence="8 12" type="primary">ung</name>
    <name evidence="12" type="ORF">NCTC10172_01265</name>
</gene>
<keyword evidence="6 8" id="KW-0378">Hydrolase</keyword>
<dbReference type="EC" id="3.2.2.27" evidence="4 8"/>
<dbReference type="NCBIfam" id="NF003591">
    <property type="entry name" value="PRK05254.1-4"/>
    <property type="match status" value="1"/>
</dbReference>
<dbReference type="KEGG" id="ahk:NCTC10172_01265"/>
<dbReference type="NCBIfam" id="NF003588">
    <property type="entry name" value="PRK05254.1-1"/>
    <property type="match status" value="1"/>
</dbReference>
<dbReference type="NCBIfam" id="TIGR00628">
    <property type="entry name" value="ung"/>
    <property type="match status" value="1"/>
</dbReference>
<feature type="domain" description="Uracil-DNA glycosylase-like" evidence="11">
    <location>
        <begin position="43"/>
        <end position="203"/>
    </location>
</feature>
<evidence type="ECO:0000256" key="3">
    <source>
        <dbReference type="ARBA" id="ARBA00008184"/>
    </source>
</evidence>
<evidence type="ECO:0000313" key="13">
    <source>
        <dbReference type="Proteomes" id="UP000290909"/>
    </source>
</evidence>
<evidence type="ECO:0000256" key="6">
    <source>
        <dbReference type="ARBA" id="ARBA00022801"/>
    </source>
</evidence>
<dbReference type="EMBL" id="LR215050">
    <property type="protein sequence ID" value="VEU83206.1"/>
    <property type="molecule type" value="Genomic_DNA"/>
</dbReference>
<evidence type="ECO:0000259" key="11">
    <source>
        <dbReference type="SMART" id="SM00986"/>
    </source>
</evidence>
<dbReference type="PROSITE" id="PS00130">
    <property type="entry name" value="U_DNA_GLYCOSYLASE"/>
    <property type="match status" value="1"/>
</dbReference>
<dbReference type="GO" id="GO:0097510">
    <property type="term" value="P:base-excision repair, AP site formation via deaminated base removal"/>
    <property type="evidence" value="ECO:0007669"/>
    <property type="project" value="TreeGrafter"/>
</dbReference>
<dbReference type="InterPro" id="IPR018085">
    <property type="entry name" value="Ura-DNA_Glyclase_AS"/>
</dbReference>
<evidence type="ECO:0000256" key="4">
    <source>
        <dbReference type="ARBA" id="ARBA00012030"/>
    </source>
</evidence>
<dbReference type="SMART" id="SM00987">
    <property type="entry name" value="UreE_C"/>
    <property type="match status" value="1"/>
</dbReference>
<dbReference type="Proteomes" id="UP000290909">
    <property type="component" value="Chromosome"/>
</dbReference>
<sequence>MTWEKFIQTESSKPYFINLEKFLTEEEKTKTIYPKKEDRLNAFKYAKLEDIKVVIIGQDPYHGPNQAHGLAFSTLDTKLPPSLKNIYKELKDDLGIEISKSGNLTSWAKQGVLLLNTILTVEASKPLSHKNKGWEIFTSKVINLLNELDQAIVFILWGANARVYKNALNHPKHLVLEANHPSPLSAHRGFFGCKVFSKTNEYLKLNHVNIIDWQIK</sequence>
<evidence type="ECO:0000256" key="8">
    <source>
        <dbReference type="HAMAP-Rule" id="MF_00148"/>
    </source>
</evidence>
<keyword evidence="13" id="KW-1185">Reference proteome</keyword>
<dbReference type="InterPro" id="IPR005122">
    <property type="entry name" value="Uracil-DNA_glycosylase-like"/>
</dbReference>
<protein>
    <recommendedName>
        <fullName evidence="4 8">Uracil-DNA glycosylase</fullName>
        <shortName evidence="8">UDG</shortName>
        <ecNumber evidence="4 8">3.2.2.27</ecNumber>
    </recommendedName>
</protein>
<evidence type="ECO:0000256" key="1">
    <source>
        <dbReference type="ARBA" id="ARBA00001400"/>
    </source>
</evidence>
<dbReference type="SUPFAM" id="SSF52141">
    <property type="entry name" value="Uracil-DNA glycosylase-like"/>
    <property type="match status" value="1"/>
</dbReference>
<evidence type="ECO:0000256" key="7">
    <source>
        <dbReference type="ARBA" id="ARBA00023204"/>
    </source>
</evidence>
<comment type="subcellular location">
    <subcellularLocation>
        <location evidence="8">Cytoplasm</location>
    </subcellularLocation>
</comment>
<evidence type="ECO:0000313" key="12">
    <source>
        <dbReference type="EMBL" id="VEU83206.1"/>
    </source>
</evidence>
<keyword evidence="12" id="KW-0326">Glycosidase</keyword>
<reference evidence="12 13" key="1">
    <citation type="submission" date="2019-01" db="EMBL/GenBank/DDBJ databases">
        <authorList>
            <consortium name="Pathogen Informatics"/>
        </authorList>
    </citation>
    <scope>NUCLEOTIDE SEQUENCE [LARGE SCALE GENOMIC DNA]</scope>
    <source>
        <strain evidence="12 13">NCTC10172</strain>
    </source>
</reference>
<dbReference type="GO" id="GO:0005737">
    <property type="term" value="C:cytoplasm"/>
    <property type="evidence" value="ECO:0007669"/>
    <property type="project" value="UniProtKB-SubCell"/>
</dbReference>
<organism evidence="12 13">
    <name type="scientific">Acholeplasma hippikon</name>
    <dbReference type="NCBI Taxonomy" id="264636"/>
    <lineage>
        <taxon>Bacteria</taxon>
        <taxon>Bacillati</taxon>
        <taxon>Mycoplasmatota</taxon>
        <taxon>Mollicutes</taxon>
        <taxon>Acholeplasmatales</taxon>
        <taxon>Acholeplasmataceae</taxon>
        <taxon>Acholeplasma</taxon>
    </lineage>
</organism>
<comment type="function">
    <text evidence="2 8 10">Excises uracil residues from the DNA which can arise as a result of misincorporation of dUMP residues by DNA polymerase or due to deamination of cytosine.</text>
</comment>